<dbReference type="PROSITE" id="PS50002">
    <property type="entry name" value="SH3"/>
    <property type="match status" value="1"/>
</dbReference>
<keyword evidence="4" id="KW-1133">Transmembrane helix</keyword>
<evidence type="ECO:0000256" key="1">
    <source>
        <dbReference type="ARBA" id="ARBA00022443"/>
    </source>
</evidence>
<dbReference type="SUPFAM" id="SSF50044">
    <property type="entry name" value="SH3-domain"/>
    <property type="match status" value="1"/>
</dbReference>
<feature type="region of interest" description="Disordered" evidence="3">
    <location>
        <begin position="228"/>
        <end position="248"/>
    </location>
</feature>
<dbReference type="Gene3D" id="2.30.30.40">
    <property type="entry name" value="SH3 Domains"/>
    <property type="match status" value="1"/>
</dbReference>
<dbReference type="InterPro" id="IPR036028">
    <property type="entry name" value="SH3-like_dom_sf"/>
</dbReference>
<dbReference type="CDD" id="cd11854">
    <property type="entry name" value="SH3_Fus1p"/>
    <property type="match status" value="1"/>
</dbReference>
<dbReference type="InterPro" id="IPR035521">
    <property type="entry name" value="Fus1_SH3"/>
</dbReference>
<protein>
    <recommendedName>
        <fullName evidence="5">SH3 domain-containing protein</fullName>
    </recommendedName>
</protein>
<reference evidence="6" key="1">
    <citation type="journal article" date="2021" name="New Phytol.">
        <title>Evolutionary innovations through gain and loss of genes in the ectomycorrhizal Boletales.</title>
        <authorList>
            <person name="Wu G."/>
            <person name="Miyauchi S."/>
            <person name="Morin E."/>
            <person name="Kuo A."/>
            <person name="Drula E."/>
            <person name="Varga T."/>
            <person name="Kohler A."/>
            <person name="Feng B."/>
            <person name="Cao Y."/>
            <person name="Lipzen A."/>
            <person name="Daum C."/>
            <person name="Hundley H."/>
            <person name="Pangilinan J."/>
            <person name="Johnson J."/>
            <person name="Barry K."/>
            <person name="LaButti K."/>
            <person name="Ng V."/>
            <person name="Ahrendt S."/>
            <person name="Min B."/>
            <person name="Choi I.G."/>
            <person name="Park H."/>
            <person name="Plett J.M."/>
            <person name="Magnuson J."/>
            <person name="Spatafora J.W."/>
            <person name="Nagy L.G."/>
            <person name="Henrissat B."/>
            <person name="Grigoriev I.V."/>
            <person name="Yang Z.L."/>
            <person name="Xu J."/>
            <person name="Martin F.M."/>
        </authorList>
    </citation>
    <scope>NUCLEOTIDE SEQUENCE</scope>
    <source>
        <strain evidence="6">KKN 215</strain>
    </source>
</reference>
<proteinExistence type="predicted"/>
<keyword evidence="4" id="KW-0812">Transmembrane</keyword>
<evidence type="ECO:0000256" key="3">
    <source>
        <dbReference type="SAM" id="MobiDB-lite"/>
    </source>
</evidence>
<accession>A0A8K0XP63</accession>
<name>A0A8K0XP63_9AGAR</name>
<feature type="domain" description="SH3" evidence="5">
    <location>
        <begin position="255"/>
        <end position="318"/>
    </location>
</feature>
<evidence type="ECO:0000256" key="2">
    <source>
        <dbReference type="PROSITE-ProRule" id="PRU00192"/>
    </source>
</evidence>
<dbReference type="OrthoDB" id="5340910at2759"/>
<dbReference type="InterPro" id="IPR001452">
    <property type="entry name" value="SH3_domain"/>
</dbReference>
<feature type="transmembrane region" description="Helical" evidence="4">
    <location>
        <begin position="53"/>
        <end position="74"/>
    </location>
</feature>
<evidence type="ECO:0000259" key="5">
    <source>
        <dbReference type="PROSITE" id="PS50002"/>
    </source>
</evidence>
<comment type="caution">
    <text evidence="6">The sequence shown here is derived from an EMBL/GenBank/DDBJ whole genome shotgun (WGS) entry which is preliminary data.</text>
</comment>
<evidence type="ECO:0000313" key="7">
    <source>
        <dbReference type="Proteomes" id="UP000813824"/>
    </source>
</evidence>
<organism evidence="6 7">
    <name type="scientific">Cristinia sonorae</name>
    <dbReference type="NCBI Taxonomy" id="1940300"/>
    <lineage>
        <taxon>Eukaryota</taxon>
        <taxon>Fungi</taxon>
        <taxon>Dikarya</taxon>
        <taxon>Basidiomycota</taxon>
        <taxon>Agaricomycotina</taxon>
        <taxon>Agaricomycetes</taxon>
        <taxon>Agaricomycetidae</taxon>
        <taxon>Agaricales</taxon>
        <taxon>Pleurotineae</taxon>
        <taxon>Stephanosporaceae</taxon>
        <taxon>Cristinia</taxon>
    </lineage>
</organism>
<dbReference type="SMART" id="SM00326">
    <property type="entry name" value="SH3"/>
    <property type="match status" value="1"/>
</dbReference>
<keyword evidence="7" id="KW-1185">Reference proteome</keyword>
<sequence length="339" mass="37609">MSQVFHRSSSSMRRVVVVRDLSSREVDVPSFTSETAGLARRAGGSEPSTTVKVLAVFVVLFGLTLLGVLIWRVGKWRRERIRKQAVASSRINKYFEKPAGMIEVNFGTEKKSFFARPLMLSRPAPSHSLNKAVKKGTTRFMGGIQTAVSKVKPNNSSQDRSPSPPYPTVYAETSVTEHVPSAVTTYPITRVPSNKSIKSVKADLRVDVEAQPVTLELLTAKEPKTTVLSPRTSSHFESAPGTARTKSIRSANGKRLPRLMIVTSTFIPSLPDELLIKVGEPLRLIEEYEDEWCLVQRVGKEDAEKGVIPRFCLHERPEILNRPTHHKKASSAVLPPYQA</sequence>
<dbReference type="AlphaFoldDB" id="A0A8K0XP63"/>
<keyword evidence="1 2" id="KW-0728">SH3 domain</keyword>
<keyword evidence="4" id="KW-0472">Membrane</keyword>
<evidence type="ECO:0000313" key="6">
    <source>
        <dbReference type="EMBL" id="KAH8099632.1"/>
    </source>
</evidence>
<dbReference type="EMBL" id="JAEVFJ010000019">
    <property type="protein sequence ID" value="KAH8099632.1"/>
    <property type="molecule type" value="Genomic_DNA"/>
</dbReference>
<evidence type="ECO:0000256" key="4">
    <source>
        <dbReference type="SAM" id="Phobius"/>
    </source>
</evidence>
<dbReference type="Proteomes" id="UP000813824">
    <property type="component" value="Unassembled WGS sequence"/>
</dbReference>
<gene>
    <name evidence="6" type="ORF">BXZ70DRAFT_239795</name>
</gene>